<dbReference type="STRING" id="571298.SAMN04488026_105824"/>
<protein>
    <submittedName>
        <fullName evidence="1">Uncharacterized protein</fullName>
    </submittedName>
</protein>
<evidence type="ECO:0000313" key="2">
    <source>
        <dbReference type="Proteomes" id="UP000199382"/>
    </source>
</evidence>
<dbReference type="EMBL" id="FNEK01000058">
    <property type="protein sequence ID" value="SDK89810.1"/>
    <property type="molecule type" value="Genomic_DNA"/>
</dbReference>
<dbReference type="Proteomes" id="UP000199382">
    <property type="component" value="Unassembled WGS sequence"/>
</dbReference>
<accession>A0A1G9FN45</accession>
<proteinExistence type="predicted"/>
<keyword evidence="2" id="KW-1185">Reference proteome</keyword>
<evidence type="ECO:0000313" key="1">
    <source>
        <dbReference type="EMBL" id="SDK89810.1"/>
    </source>
</evidence>
<dbReference type="RefSeq" id="WP_093161767.1">
    <property type="nucleotide sequence ID" value="NZ_FNEK01000058.1"/>
</dbReference>
<name>A0A1G9FN45_9RHOB</name>
<sequence length="111" mass="12305">MRPVVLLIGRLPDVMRNVIHELEDLPIQWLGAHDRDEVIAQLDAEPNVQSVVMGAGLDDAIRGELIGVIASRRPDLCIHVKDRASGPAGMAPFARRVVESEMLHWKRLDVA</sequence>
<dbReference type="OrthoDB" id="4471257at2"/>
<reference evidence="1 2" key="1">
    <citation type="submission" date="2016-10" db="EMBL/GenBank/DDBJ databases">
        <authorList>
            <person name="de Groot N.N."/>
        </authorList>
    </citation>
    <scope>NUCLEOTIDE SEQUENCE [LARGE SCALE GENOMIC DNA]</scope>
    <source>
        <strain evidence="1 2">DSM 25294</strain>
    </source>
</reference>
<dbReference type="AlphaFoldDB" id="A0A1G9FN45"/>
<gene>
    <name evidence="1" type="ORF">SAMN04488026_105824</name>
</gene>
<organism evidence="1 2">
    <name type="scientific">Aliiruegeria lutimaris</name>
    <dbReference type="NCBI Taxonomy" id="571298"/>
    <lineage>
        <taxon>Bacteria</taxon>
        <taxon>Pseudomonadati</taxon>
        <taxon>Pseudomonadota</taxon>
        <taxon>Alphaproteobacteria</taxon>
        <taxon>Rhodobacterales</taxon>
        <taxon>Roseobacteraceae</taxon>
        <taxon>Aliiruegeria</taxon>
    </lineage>
</organism>